<sequence length="341" mass="38812">MGIEIINDDGVEIVFNGYDVVKIDHEVDLNSDDDDKNDDDSKEEEPELKRSLKFTQTHTYPLSKLQLLIIPSPPSSKKQKTEESPHSVITPSTSTSEDDPTPLSFSSLDTLILHLLPFLPPLSPPTPPQLTGITKTLFKLKNLSHFNSLQHMSISLIENGSSIDPENCEGGNWDIYYYLINSSIIGYATVFNFKSLNGTIARICQVIIIEPSKGYGLNFLHSLMSHFENDESVKEVNVEDPCPMFSRLRDVVDYFGGFNKITGKQKKRIEMFRMVTNEGMEKCKVKVKRYLINHVLNCAGAKKEEILKELKRVWEDERAEIVKVVGRIERERSRHEESYAC</sequence>
<dbReference type="AlphaFoldDB" id="A0A9W6ZS45"/>
<evidence type="ECO:0000313" key="3">
    <source>
        <dbReference type="Proteomes" id="UP001165122"/>
    </source>
</evidence>
<evidence type="ECO:0008006" key="4">
    <source>
        <dbReference type="Google" id="ProtNLM"/>
    </source>
</evidence>
<dbReference type="InterPro" id="IPR017380">
    <property type="entry name" value="Hist_AcTrfase_B-typ_cat-su"/>
</dbReference>
<protein>
    <recommendedName>
        <fullName evidence="4">Histone acetyltransferase</fullName>
    </recommendedName>
</protein>
<evidence type="ECO:0000313" key="2">
    <source>
        <dbReference type="EMBL" id="GMH58356.1"/>
    </source>
</evidence>
<dbReference type="GO" id="GO:0005634">
    <property type="term" value="C:nucleus"/>
    <property type="evidence" value="ECO:0007669"/>
    <property type="project" value="InterPro"/>
</dbReference>
<feature type="compositionally biased region" description="Acidic residues" evidence="1">
    <location>
        <begin position="29"/>
        <end position="46"/>
    </location>
</feature>
<dbReference type="PANTHER" id="PTHR12046">
    <property type="entry name" value="HISTONE ACETYLTRANSFERASE TYPE B CATALYTIC SUBUNIT"/>
    <property type="match status" value="1"/>
</dbReference>
<comment type="caution">
    <text evidence="2">The sequence shown here is derived from an EMBL/GenBank/DDBJ whole genome shotgun (WGS) entry which is preliminary data.</text>
</comment>
<feature type="compositionally biased region" description="Low complexity" evidence="1">
    <location>
        <begin position="90"/>
        <end position="101"/>
    </location>
</feature>
<name>A0A9W6ZS45_9STRA</name>
<reference evidence="3" key="1">
    <citation type="journal article" date="2023" name="Commun. Biol.">
        <title>Genome analysis of Parmales, the sister group of diatoms, reveals the evolutionary specialization of diatoms from phago-mixotrophs to photoautotrophs.</title>
        <authorList>
            <person name="Ban H."/>
            <person name="Sato S."/>
            <person name="Yoshikawa S."/>
            <person name="Yamada K."/>
            <person name="Nakamura Y."/>
            <person name="Ichinomiya M."/>
            <person name="Sato N."/>
            <person name="Blanc-Mathieu R."/>
            <person name="Endo H."/>
            <person name="Kuwata A."/>
            <person name="Ogata H."/>
        </authorList>
    </citation>
    <scope>NUCLEOTIDE SEQUENCE [LARGE SCALE GENOMIC DNA]</scope>
    <source>
        <strain evidence="3">NIES 3700</strain>
    </source>
</reference>
<dbReference type="GO" id="GO:0000781">
    <property type="term" value="C:chromosome, telomeric region"/>
    <property type="evidence" value="ECO:0007669"/>
    <property type="project" value="GOC"/>
</dbReference>
<dbReference type="SUPFAM" id="SSF55729">
    <property type="entry name" value="Acyl-CoA N-acyltransferases (Nat)"/>
    <property type="match status" value="1"/>
</dbReference>
<dbReference type="EMBL" id="BRXW01000478">
    <property type="protein sequence ID" value="GMH58356.1"/>
    <property type="molecule type" value="Genomic_DNA"/>
</dbReference>
<gene>
    <name evidence="2" type="ORF">TrLO_g7369</name>
</gene>
<feature type="region of interest" description="Disordered" evidence="1">
    <location>
        <begin position="28"/>
        <end position="53"/>
    </location>
</feature>
<dbReference type="InterPro" id="IPR016181">
    <property type="entry name" value="Acyl_CoA_acyltransferase"/>
</dbReference>
<accession>A0A9W6ZS45</accession>
<dbReference type="GO" id="GO:0031509">
    <property type="term" value="P:subtelomeric heterochromatin formation"/>
    <property type="evidence" value="ECO:0007669"/>
    <property type="project" value="InterPro"/>
</dbReference>
<organism evidence="2 3">
    <name type="scientific">Triparma laevis f. longispina</name>
    <dbReference type="NCBI Taxonomy" id="1714387"/>
    <lineage>
        <taxon>Eukaryota</taxon>
        <taxon>Sar</taxon>
        <taxon>Stramenopiles</taxon>
        <taxon>Ochrophyta</taxon>
        <taxon>Bolidophyceae</taxon>
        <taxon>Parmales</taxon>
        <taxon>Triparmaceae</taxon>
        <taxon>Triparma</taxon>
    </lineage>
</organism>
<dbReference type="Proteomes" id="UP001165122">
    <property type="component" value="Unassembled WGS sequence"/>
</dbReference>
<evidence type="ECO:0000256" key="1">
    <source>
        <dbReference type="SAM" id="MobiDB-lite"/>
    </source>
</evidence>
<dbReference type="OrthoDB" id="10253098at2759"/>
<feature type="region of interest" description="Disordered" evidence="1">
    <location>
        <begin position="72"/>
        <end position="101"/>
    </location>
</feature>
<keyword evidence="3" id="KW-1185">Reference proteome</keyword>
<dbReference type="Gene3D" id="3.40.630.30">
    <property type="match status" value="1"/>
</dbReference>
<proteinExistence type="predicted"/>
<dbReference type="GO" id="GO:0004402">
    <property type="term" value="F:histone acetyltransferase activity"/>
    <property type="evidence" value="ECO:0007669"/>
    <property type="project" value="InterPro"/>
</dbReference>